<dbReference type="Proteomes" id="UP000267223">
    <property type="component" value="Unassembled WGS sequence"/>
</dbReference>
<gene>
    <name evidence="1" type="ORF">EFY79_19535</name>
</gene>
<keyword evidence="2" id="KW-1185">Reference proteome</keyword>
<reference evidence="1 2" key="1">
    <citation type="submission" date="2018-11" db="EMBL/GenBank/DDBJ databases">
        <title>Draft genome sequence of Ferruginibacter sp. BO-59.</title>
        <authorList>
            <person name="Im W.T."/>
        </authorList>
    </citation>
    <scope>NUCLEOTIDE SEQUENCE [LARGE SCALE GENOMIC DNA]</scope>
    <source>
        <strain evidence="1 2">BO-59</strain>
    </source>
</reference>
<organism evidence="1 2">
    <name type="scientific">Hanamia caeni</name>
    <dbReference type="NCBI Taxonomy" id="2294116"/>
    <lineage>
        <taxon>Bacteria</taxon>
        <taxon>Pseudomonadati</taxon>
        <taxon>Bacteroidota</taxon>
        <taxon>Chitinophagia</taxon>
        <taxon>Chitinophagales</taxon>
        <taxon>Chitinophagaceae</taxon>
        <taxon>Hanamia</taxon>
    </lineage>
</organism>
<evidence type="ECO:0000313" key="1">
    <source>
        <dbReference type="EMBL" id="RNI33345.1"/>
    </source>
</evidence>
<dbReference type="AlphaFoldDB" id="A0A3M9N7I9"/>
<accession>A0A3M9N7I9</accession>
<dbReference type="EMBL" id="RJJR01000022">
    <property type="protein sequence ID" value="RNI33345.1"/>
    <property type="molecule type" value="Genomic_DNA"/>
</dbReference>
<sequence length="86" mass="10234">MYKIIIDANVWIKYARIKDIAPLVNRFVIYNFLPVINNYLLSKVFDALLENDWMKERAASNVIHFIRKISFSKGKSCVWNKPRSER</sequence>
<protein>
    <recommendedName>
        <fullName evidence="3">PIN domain-containing protein</fullName>
    </recommendedName>
</protein>
<comment type="caution">
    <text evidence="1">The sequence shown here is derived from an EMBL/GenBank/DDBJ whole genome shotgun (WGS) entry which is preliminary data.</text>
</comment>
<dbReference type="RefSeq" id="WP_123122441.1">
    <property type="nucleotide sequence ID" value="NZ_RJJR01000022.1"/>
</dbReference>
<name>A0A3M9N7I9_9BACT</name>
<proteinExistence type="predicted"/>
<evidence type="ECO:0000313" key="2">
    <source>
        <dbReference type="Proteomes" id="UP000267223"/>
    </source>
</evidence>
<evidence type="ECO:0008006" key="3">
    <source>
        <dbReference type="Google" id="ProtNLM"/>
    </source>
</evidence>